<accession>A0A0E9QY27</accession>
<protein>
    <submittedName>
        <fullName evidence="1">Uncharacterized protein</fullName>
    </submittedName>
</protein>
<name>A0A0E9QY27_ANGAN</name>
<organism evidence="1">
    <name type="scientific">Anguilla anguilla</name>
    <name type="common">European freshwater eel</name>
    <name type="synonym">Muraena anguilla</name>
    <dbReference type="NCBI Taxonomy" id="7936"/>
    <lineage>
        <taxon>Eukaryota</taxon>
        <taxon>Metazoa</taxon>
        <taxon>Chordata</taxon>
        <taxon>Craniata</taxon>
        <taxon>Vertebrata</taxon>
        <taxon>Euteleostomi</taxon>
        <taxon>Actinopterygii</taxon>
        <taxon>Neopterygii</taxon>
        <taxon>Teleostei</taxon>
        <taxon>Anguilliformes</taxon>
        <taxon>Anguillidae</taxon>
        <taxon>Anguilla</taxon>
    </lineage>
</organism>
<reference evidence="1" key="1">
    <citation type="submission" date="2014-11" db="EMBL/GenBank/DDBJ databases">
        <authorList>
            <person name="Amaro Gonzalez C."/>
        </authorList>
    </citation>
    <scope>NUCLEOTIDE SEQUENCE</scope>
</reference>
<reference evidence="1" key="2">
    <citation type="journal article" date="2015" name="Fish Shellfish Immunol.">
        <title>Early steps in the European eel (Anguilla anguilla)-Vibrio vulnificus interaction in the gills: Role of the RtxA13 toxin.</title>
        <authorList>
            <person name="Callol A."/>
            <person name="Pajuelo D."/>
            <person name="Ebbesson L."/>
            <person name="Teles M."/>
            <person name="MacKenzie S."/>
            <person name="Amaro C."/>
        </authorList>
    </citation>
    <scope>NUCLEOTIDE SEQUENCE</scope>
</reference>
<proteinExistence type="predicted"/>
<dbReference type="EMBL" id="GBXM01087205">
    <property type="protein sequence ID" value="JAH21372.1"/>
    <property type="molecule type" value="Transcribed_RNA"/>
</dbReference>
<dbReference type="AlphaFoldDB" id="A0A0E9QY27"/>
<evidence type="ECO:0000313" key="1">
    <source>
        <dbReference type="EMBL" id="JAH21372.1"/>
    </source>
</evidence>
<sequence>MVYDVVFLFPQSHFASYFSRKLICVKA</sequence>